<evidence type="ECO:0000256" key="1">
    <source>
        <dbReference type="ARBA" id="ARBA00022527"/>
    </source>
</evidence>
<evidence type="ECO:0000256" key="4">
    <source>
        <dbReference type="PROSITE-ProRule" id="PRU10141"/>
    </source>
</evidence>
<gene>
    <name evidence="7" type="ORF">ACH5RR_026485</name>
</gene>
<evidence type="ECO:0000256" key="5">
    <source>
        <dbReference type="SAM" id="MobiDB-lite"/>
    </source>
</evidence>
<dbReference type="Gene3D" id="1.10.510.10">
    <property type="entry name" value="Transferase(Phosphotransferase) domain 1"/>
    <property type="match status" value="1"/>
</dbReference>
<keyword evidence="1" id="KW-0808">Transferase</keyword>
<evidence type="ECO:0000313" key="7">
    <source>
        <dbReference type="EMBL" id="KAL3513768.1"/>
    </source>
</evidence>
<dbReference type="Proteomes" id="UP001630127">
    <property type="component" value="Unassembled WGS sequence"/>
</dbReference>
<dbReference type="PROSITE" id="PS00107">
    <property type="entry name" value="PROTEIN_KINASE_ATP"/>
    <property type="match status" value="1"/>
</dbReference>
<evidence type="ECO:0000256" key="3">
    <source>
        <dbReference type="ARBA" id="ARBA00022840"/>
    </source>
</evidence>
<dbReference type="GO" id="GO:0004674">
    <property type="term" value="F:protein serine/threonine kinase activity"/>
    <property type="evidence" value="ECO:0007669"/>
    <property type="project" value="UniProtKB-KW"/>
</dbReference>
<feature type="region of interest" description="Disordered" evidence="5">
    <location>
        <begin position="1"/>
        <end position="22"/>
    </location>
</feature>
<feature type="compositionally biased region" description="Polar residues" evidence="5">
    <location>
        <begin position="258"/>
        <end position="271"/>
    </location>
</feature>
<dbReference type="InterPro" id="IPR000719">
    <property type="entry name" value="Prot_kinase_dom"/>
</dbReference>
<dbReference type="PANTHER" id="PTHR47989">
    <property type="entry name" value="OS01G0750732 PROTEIN"/>
    <property type="match status" value="1"/>
</dbReference>
<dbReference type="EMBL" id="JBJUIK010000011">
    <property type="protein sequence ID" value="KAL3513768.1"/>
    <property type="molecule type" value="Genomic_DNA"/>
</dbReference>
<dbReference type="Gene3D" id="3.30.200.20">
    <property type="entry name" value="Phosphorylase Kinase, domain 1"/>
    <property type="match status" value="1"/>
</dbReference>
<reference evidence="7 8" key="1">
    <citation type="submission" date="2024-11" db="EMBL/GenBank/DDBJ databases">
        <title>A near-complete genome assembly of Cinchona calisaya.</title>
        <authorList>
            <person name="Lian D.C."/>
            <person name="Zhao X.W."/>
            <person name="Wei L."/>
        </authorList>
    </citation>
    <scope>NUCLEOTIDE SEQUENCE [LARGE SCALE GENOMIC DNA]</scope>
    <source>
        <tissue evidence="7">Nenye</tissue>
    </source>
</reference>
<accession>A0ABD2Z7Q8</accession>
<feature type="region of interest" description="Disordered" evidence="5">
    <location>
        <begin position="256"/>
        <end position="307"/>
    </location>
</feature>
<dbReference type="PROSITE" id="PS00109">
    <property type="entry name" value="PROTEIN_KINASE_TYR"/>
    <property type="match status" value="1"/>
</dbReference>
<comment type="caution">
    <text evidence="7">The sequence shown here is derived from an EMBL/GenBank/DDBJ whole genome shotgun (WGS) entry which is preliminary data.</text>
</comment>
<dbReference type="FunFam" id="1.10.510.10:FF:000095">
    <property type="entry name" value="protein STRUBBELIG-RECEPTOR FAMILY 8"/>
    <property type="match status" value="1"/>
</dbReference>
<sequence length="630" mass="71245">MTSLIPSSSSSISSNNIDHQSIKDHPLMTGRIVMACDATKDRTEMEFKNTINSIRSLDDILHGGDTVMVLGVLQKVHHPMGYQMQACPESFLGTTHMRVVEEEVSKKVDLYVKLLHQSAEECESEGIDIEVKITAGTPIRKVVLQEVITSNATWVILDRHLKRDLRFYLKQIPCKVALVEDNLSAVVVRPFTTTETEKLEQKMFFSLSKNVPLLPASNDENNEQYVMSCKSYSASMGSMENSDMLKSNLVPAFKYNPQDHNISSNQDPGSDSQDKSGRHTKAGSKSPNSPPNIEKLRRKPVKQRSSDVPVLCTGCGMKTEPDIKDSMKFSFSEIQLATNDFSKDNLLGEGGYGHVYKGKLKDGQFIAAKVRKEASTQGFAEFHSEIFVLSFARHKNIVMLLGHCCKENVNILVYEYICNNSLEWHLFDNTTNVLEWHTRHAIAIGTAKGLRFLHEECRGSPIIHRDMRPSNILLTHDFVPMLGDFGLAKWRTGEEDIYTRILGTLGYLAPEYAENGIVSVRTDVYSFGIVLIQLMSGRKVVDSNRLDQQQSLRQWAVPLIQRLALHELIDPRIRDSYDTYELYHMARAAYLCVQTDPDMRPSMVEVLRLLEGESDHFNHLADQFLPHFSK</sequence>
<feature type="compositionally biased region" description="Low complexity" evidence="5">
    <location>
        <begin position="7"/>
        <end position="17"/>
    </location>
</feature>
<dbReference type="PROSITE" id="PS50011">
    <property type="entry name" value="PROTEIN_KINASE_DOM"/>
    <property type="match status" value="1"/>
</dbReference>
<dbReference type="AlphaFoldDB" id="A0ABD2Z7Q8"/>
<protein>
    <recommendedName>
        <fullName evidence="6">Protein kinase domain-containing protein</fullName>
    </recommendedName>
</protein>
<keyword evidence="1" id="KW-0723">Serine/threonine-protein kinase</keyword>
<dbReference type="InterPro" id="IPR017441">
    <property type="entry name" value="Protein_kinase_ATP_BS"/>
</dbReference>
<dbReference type="InterPro" id="IPR011009">
    <property type="entry name" value="Kinase-like_dom_sf"/>
</dbReference>
<evidence type="ECO:0000256" key="2">
    <source>
        <dbReference type="ARBA" id="ARBA00022741"/>
    </source>
</evidence>
<dbReference type="Pfam" id="PF00069">
    <property type="entry name" value="Pkinase"/>
    <property type="match status" value="1"/>
</dbReference>
<evidence type="ECO:0000259" key="6">
    <source>
        <dbReference type="PROSITE" id="PS50011"/>
    </source>
</evidence>
<keyword evidence="3 4" id="KW-0067">ATP-binding</keyword>
<dbReference type="SUPFAM" id="SSF56112">
    <property type="entry name" value="Protein kinase-like (PK-like)"/>
    <property type="match status" value="1"/>
</dbReference>
<name>A0ABD2Z7Q8_9GENT</name>
<keyword evidence="8" id="KW-1185">Reference proteome</keyword>
<dbReference type="InterPro" id="IPR008266">
    <property type="entry name" value="Tyr_kinase_AS"/>
</dbReference>
<feature type="domain" description="Protein kinase" evidence="6">
    <location>
        <begin position="341"/>
        <end position="625"/>
    </location>
</feature>
<proteinExistence type="predicted"/>
<evidence type="ECO:0000313" key="8">
    <source>
        <dbReference type="Proteomes" id="UP001630127"/>
    </source>
</evidence>
<keyword evidence="1" id="KW-0418">Kinase</keyword>
<dbReference type="GO" id="GO:0005524">
    <property type="term" value="F:ATP binding"/>
    <property type="evidence" value="ECO:0007669"/>
    <property type="project" value="UniProtKB-UniRule"/>
</dbReference>
<organism evidence="7 8">
    <name type="scientific">Cinchona calisaya</name>
    <dbReference type="NCBI Taxonomy" id="153742"/>
    <lineage>
        <taxon>Eukaryota</taxon>
        <taxon>Viridiplantae</taxon>
        <taxon>Streptophyta</taxon>
        <taxon>Embryophyta</taxon>
        <taxon>Tracheophyta</taxon>
        <taxon>Spermatophyta</taxon>
        <taxon>Magnoliopsida</taxon>
        <taxon>eudicotyledons</taxon>
        <taxon>Gunneridae</taxon>
        <taxon>Pentapetalae</taxon>
        <taxon>asterids</taxon>
        <taxon>lamiids</taxon>
        <taxon>Gentianales</taxon>
        <taxon>Rubiaceae</taxon>
        <taxon>Cinchonoideae</taxon>
        <taxon>Cinchoneae</taxon>
        <taxon>Cinchona</taxon>
    </lineage>
</organism>
<keyword evidence="2 4" id="KW-0547">Nucleotide-binding</keyword>
<dbReference type="PANTHER" id="PTHR47989:SF14">
    <property type="entry name" value="INACTIVE PROTEIN KINASE SELMODRAFT_444075"/>
    <property type="match status" value="1"/>
</dbReference>
<feature type="binding site" evidence="4">
    <location>
        <position position="369"/>
    </location>
    <ligand>
        <name>ATP</name>
        <dbReference type="ChEBI" id="CHEBI:30616"/>
    </ligand>
</feature>
<dbReference type="FunFam" id="3.30.200.20:FF:000162">
    <property type="entry name" value="Adenine nucleotide alpha hydrolase-like domain kinase"/>
    <property type="match status" value="1"/>
</dbReference>